<reference evidence="1" key="1">
    <citation type="submission" date="2021-01" db="EMBL/GenBank/DDBJ databases">
        <authorList>
            <person name="Kaushik A."/>
        </authorList>
    </citation>
    <scope>NUCLEOTIDE SEQUENCE</scope>
    <source>
        <strain evidence="1">AG1-1C</strain>
    </source>
</reference>
<protein>
    <submittedName>
        <fullName evidence="1">Uncharacterized protein</fullName>
    </submittedName>
</protein>
<dbReference type="AlphaFoldDB" id="A0A8H2WEB9"/>
<evidence type="ECO:0000313" key="1">
    <source>
        <dbReference type="EMBL" id="CAE6372536.1"/>
    </source>
</evidence>
<dbReference type="Proteomes" id="UP000663846">
    <property type="component" value="Unassembled WGS sequence"/>
</dbReference>
<accession>A0A8H2WEB9</accession>
<sequence>MTSMNLVRAAPLKLGSATRTPIGLAHSFPVTAATPVVLDEDLHESGLCIRIKIQNPHPEQPFRTGESVQGHVHIFGQPDVPGSKPNSSPALVIHRLSLRVYFESRTTFWHLNPTNPDRQRKSPIIQRVEKILRHEVHRGVVPLNTIATSWPTDEPVAIPFTETLLGRPHAALGFSFIIPRKMAITETNNLDGAPRGLCSYERCPPPSFRESEGSIEWVVEAIMTLASGESPRIDERMLHVSTRNVAITRLVFPVLPVGSDMGVLRNEPFFGEDLGVDVLGTIPRTFQCDDAAIELSSLTKLPWDCYSKLLKLNHGCSVESQVHVPFGAIISRGTTSFTMRLSLMLQDAPTRNQLFGKFRKSRPIIAKRLRIRLQRSVSTRGGQEIKPHTSLALVRESHLDLDGPECRIESKSTLSTDKDADLLNITVPFDLQTDGRYSRESIRPVVPVSALVPSFRTPNIQLEYILTISIFFSGDSSEYGAARFLLQIVPENPTSADGLGDIPDSKLSLP</sequence>
<gene>
    <name evidence="1" type="ORF">RDB_LOCUS26862</name>
</gene>
<evidence type="ECO:0000313" key="2">
    <source>
        <dbReference type="Proteomes" id="UP000663846"/>
    </source>
</evidence>
<organism evidence="1 2">
    <name type="scientific">Rhizoctonia solani</name>
    <dbReference type="NCBI Taxonomy" id="456999"/>
    <lineage>
        <taxon>Eukaryota</taxon>
        <taxon>Fungi</taxon>
        <taxon>Dikarya</taxon>
        <taxon>Basidiomycota</taxon>
        <taxon>Agaricomycotina</taxon>
        <taxon>Agaricomycetes</taxon>
        <taxon>Cantharellales</taxon>
        <taxon>Ceratobasidiaceae</taxon>
        <taxon>Rhizoctonia</taxon>
    </lineage>
</organism>
<proteinExistence type="predicted"/>
<name>A0A8H2WEB9_9AGAM</name>
<comment type="caution">
    <text evidence="1">The sequence shown here is derived from an EMBL/GenBank/DDBJ whole genome shotgun (WGS) entry which is preliminary data.</text>
</comment>
<dbReference type="EMBL" id="CAJMWS010000152">
    <property type="protein sequence ID" value="CAE6372536.1"/>
    <property type="molecule type" value="Genomic_DNA"/>
</dbReference>